<evidence type="ECO:0000256" key="2">
    <source>
        <dbReference type="ARBA" id="ARBA00023445"/>
    </source>
</evidence>
<keyword evidence="5" id="KW-1185">Reference proteome</keyword>
<organism evidence="4 5">
    <name type="scientific">Triparma strigata</name>
    <dbReference type="NCBI Taxonomy" id="1606541"/>
    <lineage>
        <taxon>Eukaryota</taxon>
        <taxon>Sar</taxon>
        <taxon>Stramenopiles</taxon>
        <taxon>Ochrophyta</taxon>
        <taxon>Bolidophyceae</taxon>
        <taxon>Parmales</taxon>
        <taxon>Triparmaceae</taxon>
        <taxon>Triparma</taxon>
    </lineage>
</organism>
<dbReference type="InterPro" id="IPR050425">
    <property type="entry name" value="NAD(P)_dehydrat-like"/>
</dbReference>
<evidence type="ECO:0000313" key="4">
    <source>
        <dbReference type="EMBL" id="GMH99044.1"/>
    </source>
</evidence>
<comment type="caution">
    <text evidence="4">The sequence shown here is derived from an EMBL/GenBank/DDBJ whole genome shotgun (WGS) entry which is preliminary data.</text>
</comment>
<evidence type="ECO:0000313" key="5">
    <source>
        <dbReference type="Proteomes" id="UP001165085"/>
    </source>
</evidence>
<sequence>MIKAIKASLAVTRRQVKSSLAVTRRQTNDAANLAPVVVTGSSGYIGSFVVAELLSRGYIVHAPVRGSSTNPNKIAHLQALPNSENLKIFDGGDLTLAGSFDSAMNGAGAVIHTAAEVVLGKSQSIITASVEGTNNVLKSVDKAGINRFVQTSSVAAIQKYNVPPNHIFTENDWNDWSSVEKGDAYGVAKTQAEQIVHAHFADDEDRSSIAVNPGVVIGPVLSKAHTKASAIFLRDCIYGNKVMNFPCTFVDVRDVAIGHVNALEKLPEFKGRRFVLVNDEKCMPQGGVELGPVAARLFPGHKFDVKPQYPESVMKILRPLSRIPLLGGHIMDEYQRVAQSTPIQFSNKAAREELGVDFRSLDVTVKEGIESIVDQGFAKLK</sequence>
<dbReference type="GO" id="GO:0016616">
    <property type="term" value="F:oxidoreductase activity, acting on the CH-OH group of donors, NAD or NADP as acceptor"/>
    <property type="evidence" value="ECO:0007669"/>
    <property type="project" value="TreeGrafter"/>
</dbReference>
<accession>A0A9W7BY80</accession>
<proteinExistence type="inferred from homology"/>
<dbReference type="InterPro" id="IPR001509">
    <property type="entry name" value="Epimerase_deHydtase"/>
</dbReference>
<dbReference type="Pfam" id="PF01370">
    <property type="entry name" value="Epimerase"/>
    <property type="match status" value="1"/>
</dbReference>
<dbReference type="SUPFAM" id="SSF51735">
    <property type="entry name" value="NAD(P)-binding Rossmann-fold domains"/>
    <property type="match status" value="1"/>
</dbReference>
<evidence type="ECO:0000259" key="3">
    <source>
        <dbReference type="Pfam" id="PF01370"/>
    </source>
</evidence>
<gene>
    <name evidence="4" type="ORF">TrST_g8316</name>
</gene>
<protein>
    <recommendedName>
        <fullName evidence="3">NAD-dependent epimerase/dehydratase domain-containing protein</fullName>
    </recommendedName>
</protein>
<dbReference type="InterPro" id="IPR036291">
    <property type="entry name" value="NAD(P)-bd_dom_sf"/>
</dbReference>
<keyword evidence="1" id="KW-0560">Oxidoreductase</keyword>
<dbReference type="Gene3D" id="3.40.50.720">
    <property type="entry name" value="NAD(P)-binding Rossmann-like Domain"/>
    <property type="match status" value="1"/>
</dbReference>
<dbReference type="OrthoDB" id="2735536at2759"/>
<dbReference type="PANTHER" id="PTHR10366">
    <property type="entry name" value="NAD DEPENDENT EPIMERASE/DEHYDRATASE"/>
    <property type="match status" value="1"/>
</dbReference>
<dbReference type="EMBL" id="BRXY01000538">
    <property type="protein sequence ID" value="GMH99044.1"/>
    <property type="molecule type" value="Genomic_DNA"/>
</dbReference>
<comment type="similarity">
    <text evidence="2">Belongs to the NAD(P)-dependent epimerase/dehydratase family. Dihydroflavonol-4-reductase subfamily.</text>
</comment>
<evidence type="ECO:0000256" key="1">
    <source>
        <dbReference type="ARBA" id="ARBA00023002"/>
    </source>
</evidence>
<dbReference type="PANTHER" id="PTHR10366:SF564">
    <property type="entry name" value="STEROL-4-ALPHA-CARBOXYLATE 3-DEHYDROGENASE, DECARBOXYLATING"/>
    <property type="match status" value="1"/>
</dbReference>
<feature type="domain" description="NAD-dependent epimerase/dehydratase" evidence="3">
    <location>
        <begin position="36"/>
        <end position="268"/>
    </location>
</feature>
<dbReference type="Proteomes" id="UP001165085">
    <property type="component" value="Unassembled WGS sequence"/>
</dbReference>
<name>A0A9W7BY80_9STRA</name>
<reference evidence="5" key="1">
    <citation type="journal article" date="2023" name="Commun. Biol.">
        <title>Genome analysis of Parmales, the sister group of diatoms, reveals the evolutionary specialization of diatoms from phago-mixotrophs to photoautotrophs.</title>
        <authorList>
            <person name="Ban H."/>
            <person name="Sato S."/>
            <person name="Yoshikawa S."/>
            <person name="Yamada K."/>
            <person name="Nakamura Y."/>
            <person name="Ichinomiya M."/>
            <person name="Sato N."/>
            <person name="Blanc-Mathieu R."/>
            <person name="Endo H."/>
            <person name="Kuwata A."/>
            <person name="Ogata H."/>
        </authorList>
    </citation>
    <scope>NUCLEOTIDE SEQUENCE [LARGE SCALE GENOMIC DNA]</scope>
    <source>
        <strain evidence="5">NIES 3701</strain>
    </source>
</reference>
<dbReference type="AlphaFoldDB" id="A0A9W7BY80"/>